<name>A0A1G2SIE2_9BACT</name>
<reference evidence="3 4" key="1">
    <citation type="journal article" date="2016" name="Nat. Commun.">
        <title>Thousands of microbial genomes shed light on interconnected biogeochemical processes in an aquifer system.</title>
        <authorList>
            <person name="Anantharaman K."/>
            <person name="Brown C.T."/>
            <person name="Hug L.A."/>
            <person name="Sharon I."/>
            <person name="Castelle C.J."/>
            <person name="Probst A.J."/>
            <person name="Thomas B.C."/>
            <person name="Singh A."/>
            <person name="Wilkins M.J."/>
            <person name="Karaoz U."/>
            <person name="Brodie E.L."/>
            <person name="Williams K.H."/>
            <person name="Hubbard S.S."/>
            <person name="Banfield J.F."/>
        </authorList>
    </citation>
    <scope>NUCLEOTIDE SEQUENCE [LARGE SCALE GENOMIC DNA]</scope>
</reference>
<evidence type="ECO:0000256" key="1">
    <source>
        <dbReference type="SAM" id="MobiDB-lite"/>
    </source>
</evidence>
<dbReference type="Proteomes" id="UP000177987">
    <property type="component" value="Unassembled WGS sequence"/>
</dbReference>
<feature type="compositionally biased region" description="Low complexity" evidence="1">
    <location>
        <begin position="229"/>
        <end position="248"/>
    </location>
</feature>
<dbReference type="STRING" id="1802727.A2937_01645"/>
<dbReference type="EMBL" id="MHUW01000001">
    <property type="protein sequence ID" value="OHA84419.1"/>
    <property type="molecule type" value="Genomic_DNA"/>
</dbReference>
<comment type="caution">
    <text evidence="3">The sequence shown here is derived from an EMBL/GenBank/DDBJ whole genome shotgun (WGS) entry which is preliminary data.</text>
</comment>
<feature type="region of interest" description="Disordered" evidence="1">
    <location>
        <begin position="227"/>
        <end position="248"/>
    </location>
</feature>
<proteinExistence type="predicted"/>
<keyword evidence="2" id="KW-0472">Membrane</keyword>
<sequence length="308" mass="33325">MVSNPPKVSFIPKGPLAREESFMMRRRPRSITGFLAIFAFIVSVGSYGGFYFYEKTLLAEVEKKAKDIADAQRVFIQSPEINQAKVFRARADLARALLDQHTVVSPIFTFLSNSTLGSILYDSFSFKRESNGWSLTLTGEAPSYASLAYQSDVLNKKNKDNEFVDFSISNIALTKSGTVTFGLVVTFAQQQLLYTKEGIIPQPTIESTPVGDISAPTVSSEPIVPSFETQTTPTAPVTPAGTSDASSIATTTAMTTETSASFGTTSAASGWTVEPVVGSPVAETTKTPTVTTAPAATPTSWWSWFKFW</sequence>
<gene>
    <name evidence="3" type="ORF">A2937_01645</name>
</gene>
<feature type="transmembrane region" description="Helical" evidence="2">
    <location>
        <begin position="31"/>
        <end position="53"/>
    </location>
</feature>
<evidence type="ECO:0000256" key="2">
    <source>
        <dbReference type="SAM" id="Phobius"/>
    </source>
</evidence>
<evidence type="ECO:0000313" key="4">
    <source>
        <dbReference type="Proteomes" id="UP000177987"/>
    </source>
</evidence>
<organism evidence="3 4">
    <name type="scientific">Candidatus Yonathbacteria bacterium RIFCSPLOWO2_01_FULL_47_33b</name>
    <dbReference type="NCBI Taxonomy" id="1802727"/>
    <lineage>
        <taxon>Bacteria</taxon>
        <taxon>Candidatus Yonathiibacteriota</taxon>
    </lineage>
</organism>
<protein>
    <submittedName>
        <fullName evidence="3">Uncharacterized protein</fullName>
    </submittedName>
</protein>
<keyword evidence="2" id="KW-1133">Transmembrane helix</keyword>
<dbReference type="AlphaFoldDB" id="A0A1G2SIE2"/>
<keyword evidence="2" id="KW-0812">Transmembrane</keyword>
<evidence type="ECO:0000313" key="3">
    <source>
        <dbReference type="EMBL" id="OHA84419.1"/>
    </source>
</evidence>
<accession>A0A1G2SIE2</accession>